<reference evidence="3 4" key="1">
    <citation type="journal article" date="2004" name="Science">
        <title>Complete genome sequence of the apicomplexan, Cryptosporidium parvum.</title>
        <authorList>
            <person name="Abrahamsen M.S."/>
            <person name="Templeton T.J."/>
            <person name="Enomoto S."/>
            <person name="Abrahante J.E."/>
            <person name="Zhu G."/>
            <person name="Lancto C.A."/>
            <person name="Deng M."/>
            <person name="Liu C."/>
            <person name="Widmer G."/>
            <person name="Tzipori S."/>
            <person name="Buck G.A."/>
            <person name="Xu P."/>
            <person name="Bankier A.T."/>
            <person name="Dear P.H."/>
            <person name="Konfortov B.A."/>
            <person name="Spriggs H.F."/>
            <person name="Iyer L."/>
            <person name="Anantharaman V."/>
            <person name="Aravind L."/>
            <person name="Kapur V."/>
        </authorList>
    </citation>
    <scope>NUCLEOTIDE SEQUENCE [LARGE SCALE GENOMIC DNA]</scope>
    <source>
        <strain evidence="4">Iowa II</strain>
    </source>
</reference>
<evidence type="ECO:0000256" key="1">
    <source>
        <dbReference type="ARBA" id="ARBA00005655"/>
    </source>
</evidence>
<dbReference type="RefSeq" id="XP_627608.1">
    <property type="nucleotide sequence ID" value="XM_627608.1"/>
</dbReference>
<dbReference type="OrthoDB" id="153872at2759"/>
<dbReference type="STRING" id="353152.Q5CX46"/>
<protein>
    <submittedName>
        <fullName evidence="3">Uncharacterized protein</fullName>
    </submittedName>
</protein>
<comment type="caution">
    <text evidence="3">The sequence shown here is derived from an EMBL/GenBank/DDBJ whole genome shotgun (WGS) entry which is preliminary data.</text>
</comment>
<feature type="region of interest" description="Disordered" evidence="2">
    <location>
        <begin position="341"/>
        <end position="380"/>
    </location>
</feature>
<evidence type="ECO:0000313" key="4">
    <source>
        <dbReference type="Proteomes" id="UP000006726"/>
    </source>
</evidence>
<evidence type="ECO:0000313" key="3">
    <source>
        <dbReference type="EMBL" id="EAK90140.1"/>
    </source>
</evidence>
<feature type="compositionally biased region" description="Low complexity" evidence="2">
    <location>
        <begin position="362"/>
        <end position="380"/>
    </location>
</feature>
<dbReference type="AlphaFoldDB" id="Q5CX46"/>
<evidence type="ECO:0000256" key="2">
    <source>
        <dbReference type="SAM" id="MobiDB-lite"/>
    </source>
</evidence>
<dbReference type="EMBL" id="AAEE01000002">
    <property type="protein sequence ID" value="EAK90140.1"/>
    <property type="molecule type" value="Genomic_DNA"/>
</dbReference>
<dbReference type="FunCoup" id="Q5CX46">
    <property type="interactions" value="453"/>
</dbReference>
<dbReference type="InParanoid" id="Q5CX46"/>
<dbReference type="Pfam" id="PF03194">
    <property type="entry name" value="LUC7"/>
    <property type="match status" value="1"/>
</dbReference>
<keyword evidence="4" id="KW-1185">Reference proteome</keyword>
<sequence length="380" mass="44650">YIPIIMDEIRRQIEDLMGGIEAPIEKKNPHDNDVCKFYLCGLCPHELFENTKLYMGPCKNIHSEVLREKYLSERESKGNTRIKYETDSLRVFQGMVDDCNKKIERNRVRAELSGSSKLEDENIRALDLEIKEIMKEIDDLGANGDIDGSLKRMEDLTRLNQQKMKISATKEDVENGMYRQKLHPCEICAAFLSETDNDQRLNDHFNGKIHVGYLKIRKQAKDLKEWIKAHSPNRDSNYRHENIAHKGDFRYKSHRQSYSGEGRAYYYSNNYRDRRNREHMDYRDNYGNHSSRRENNQTRYEELGNNYKSTVQSDYNSFGPRNKHINTRSNPYSTVELNRISSEKHKKHIKEDTKIYPPSDGEISPESDSSRSLSRSISPY</sequence>
<dbReference type="GO" id="GO:0003729">
    <property type="term" value="F:mRNA binding"/>
    <property type="evidence" value="ECO:0007669"/>
    <property type="project" value="InterPro"/>
</dbReference>
<dbReference type="PANTHER" id="PTHR12375">
    <property type="entry name" value="RNA-BINDING PROTEIN LUC7-RELATED"/>
    <property type="match status" value="1"/>
</dbReference>
<name>Q5CX46_CRYPI</name>
<feature type="region of interest" description="Disordered" evidence="2">
    <location>
        <begin position="276"/>
        <end position="295"/>
    </location>
</feature>
<dbReference type="GeneID" id="3375885"/>
<dbReference type="OMA" id="PCTRIHD"/>
<accession>Q5CX46</accession>
<dbReference type="GO" id="GO:0005685">
    <property type="term" value="C:U1 snRNP"/>
    <property type="evidence" value="ECO:0007669"/>
    <property type="project" value="InterPro"/>
</dbReference>
<proteinExistence type="inferred from homology"/>
<organism evidence="3 4">
    <name type="scientific">Cryptosporidium parvum (strain Iowa II)</name>
    <dbReference type="NCBI Taxonomy" id="353152"/>
    <lineage>
        <taxon>Eukaryota</taxon>
        <taxon>Sar</taxon>
        <taxon>Alveolata</taxon>
        <taxon>Apicomplexa</taxon>
        <taxon>Conoidasida</taxon>
        <taxon>Coccidia</taxon>
        <taxon>Eucoccidiorida</taxon>
        <taxon>Eimeriorina</taxon>
        <taxon>Cryptosporidiidae</taxon>
        <taxon>Cryptosporidium</taxon>
    </lineage>
</organism>
<feature type="non-terminal residue" evidence="3">
    <location>
        <position position="1"/>
    </location>
</feature>
<dbReference type="InterPro" id="IPR004882">
    <property type="entry name" value="Luc7-rel"/>
</dbReference>
<comment type="similarity">
    <text evidence="1">Belongs to the Luc7 family.</text>
</comment>
<gene>
    <name evidence="3" type="ORF">cgd6_2550</name>
</gene>
<dbReference type="Proteomes" id="UP000006726">
    <property type="component" value="Chromosome 6"/>
</dbReference>
<dbReference type="GO" id="GO:0006376">
    <property type="term" value="P:mRNA splice site recognition"/>
    <property type="evidence" value="ECO:0007669"/>
    <property type="project" value="InterPro"/>
</dbReference>
<dbReference type="KEGG" id="cpv:cgd6_2550"/>